<dbReference type="AlphaFoldDB" id="A0A5N7MEG3"/>
<evidence type="ECO:0000313" key="2">
    <source>
        <dbReference type="EMBL" id="MPR25283.1"/>
    </source>
</evidence>
<dbReference type="InterPro" id="IPR000182">
    <property type="entry name" value="GNAT_dom"/>
</dbReference>
<accession>A0A5N7MEG3</accession>
<dbReference type="GO" id="GO:0016747">
    <property type="term" value="F:acyltransferase activity, transferring groups other than amino-acyl groups"/>
    <property type="evidence" value="ECO:0007669"/>
    <property type="project" value="InterPro"/>
</dbReference>
<protein>
    <submittedName>
        <fullName evidence="2">GNAT family N-acetyltransferase</fullName>
    </submittedName>
</protein>
<sequence length="160" mass="17900">MNGGLRAAGRDELEEIGRLYHAVWQETQAPLQPPGVAADRDEAFFIERVRRFPVPPLAAYFEGRLLGFAAWAENTLGQLYVAPEGRKLGLGRALLLASEHAIWASGFDRARLLCLVGNSNARAFYERCGWRLETDIVEEAETRGEPVPVACWEMVKDLKM</sequence>
<dbReference type="Pfam" id="PF00583">
    <property type="entry name" value="Acetyltransf_1"/>
    <property type="match status" value="1"/>
</dbReference>
<keyword evidence="3" id="KW-1185">Reference proteome</keyword>
<proteinExistence type="predicted"/>
<dbReference type="Proteomes" id="UP000403266">
    <property type="component" value="Unassembled WGS sequence"/>
</dbReference>
<feature type="domain" description="N-acetyltransferase" evidence="1">
    <location>
        <begin position="3"/>
        <end position="159"/>
    </location>
</feature>
<evidence type="ECO:0000313" key="3">
    <source>
        <dbReference type="Proteomes" id="UP000403266"/>
    </source>
</evidence>
<gene>
    <name evidence="2" type="ORF">FS320_08555</name>
</gene>
<dbReference type="PROSITE" id="PS51186">
    <property type="entry name" value="GNAT"/>
    <property type="match status" value="1"/>
</dbReference>
<dbReference type="EMBL" id="VOSK01000020">
    <property type="protein sequence ID" value="MPR25283.1"/>
    <property type="molecule type" value="Genomic_DNA"/>
</dbReference>
<name>A0A5N7MEG3_9HYPH</name>
<keyword evidence="2" id="KW-0808">Transferase</keyword>
<dbReference type="SUPFAM" id="SSF55729">
    <property type="entry name" value="Acyl-CoA N-acyltransferases (Nat)"/>
    <property type="match status" value="1"/>
</dbReference>
<dbReference type="RefSeq" id="WP_152710820.1">
    <property type="nucleotide sequence ID" value="NZ_VOSJ01000018.1"/>
</dbReference>
<reference evidence="2 3" key="1">
    <citation type="journal article" date="2019" name="Syst. Appl. Microbiol.">
        <title>Microvirga tunisiensis sp. nov., a root nodule symbiotic bacterium isolated from Lupinus micranthus and L. luteus grown in Northern Tunisia.</title>
        <authorList>
            <person name="Msaddak A."/>
            <person name="Rejili M."/>
            <person name="Duran D."/>
            <person name="Mars M."/>
            <person name="Palacios J.M."/>
            <person name="Ruiz-Argueso T."/>
            <person name="Rey L."/>
            <person name="Imperial J."/>
        </authorList>
    </citation>
    <scope>NUCLEOTIDE SEQUENCE [LARGE SCALE GENOMIC DNA]</scope>
    <source>
        <strain evidence="2 3">Lmie10</strain>
    </source>
</reference>
<organism evidence="2 3">
    <name type="scientific">Microvirga tunisiensis</name>
    <dbReference type="NCBI Taxonomy" id="2108360"/>
    <lineage>
        <taxon>Bacteria</taxon>
        <taxon>Pseudomonadati</taxon>
        <taxon>Pseudomonadota</taxon>
        <taxon>Alphaproteobacteria</taxon>
        <taxon>Hyphomicrobiales</taxon>
        <taxon>Methylobacteriaceae</taxon>
        <taxon>Microvirga</taxon>
    </lineage>
</organism>
<dbReference type="Gene3D" id="3.40.630.30">
    <property type="match status" value="1"/>
</dbReference>
<dbReference type="InterPro" id="IPR016181">
    <property type="entry name" value="Acyl_CoA_acyltransferase"/>
</dbReference>
<comment type="caution">
    <text evidence="2">The sequence shown here is derived from an EMBL/GenBank/DDBJ whole genome shotgun (WGS) entry which is preliminary data.</text>
</comment>
<evidence type="ECO:0000259" key="1">
    <source>
        <dbReference type="PROSITE" id="PS51186"/>
    </source>
</evidence>
<dbReference type="OrthoDB" id="5243635at2"/>